<keyword evidence="3" id="KW-0221">Differentiation</keyword>
<dbReference type="PANTHER" id="PTHR12258">
    <property type="entry name" value="JANUS-A/JANUS-B"/>
    <property type="match status" value="1"/>
</dbReference>
<feature type="signal peptide" evidence="5">
    <location>
        <begin position="1"/>
        <end position="22"/>
    </location>
</feature>
<evidence type="ECO:0000256" key="2">
    <source>
        <dbReference type="ARBA" id="ARBA00010971"/>
    </source>
</evidence>
<dbReference type="AlphaFoldDB" id="A0AA88HPQ5"/>
<evidence type="ECO:0000313" key="6">
    <source>
        <dbReference type="EMBL" id="KAK2709546.1"/>
    </source>
</evidence>
<dbReference type="InterPro" id="IPR007702">
    <property type="entry name" value="Janus"/>
</dbReference>
<dbReference type="Gene3D" id="3.50.20.20">
    <property type="entry name" value="Janus/Ocnus"/>
    <property type="match status" value="1"/>
</dbReference>
<feature type="chain" id="PRO_5041707386" evidence="5">
    <location>
        <begin position="23"/>
        <end position="120"/>
    </location>
</feature>
<comment type="function">
    <text evidence="1">JanA and janB regulate somatic sex differentiation.</text>
</comment>
<evidence type="ECO:0000313" key="7">
    <source>
        <dbReference type="Proteomes" id="UP001187531"/>
    </source>
</evidence>
<dbReference type="PANTHER" id="PTHR12258:SF5">
    <property type="entry name" value="BCDNA.GH02250-RELATED"/>
    <property type="match status" value="1"/>
</dbReference>
<dbReference type="SUPFAM" id="SSF143724">
    <property type="entry name" value="PHP14-like"/>
    <property type="match status" value="1"/>
</dbReference>
<comment type="similarity">
    <text evidence="2">Belongs to the janus family.</text>
</comment>
<evidence type="ECO:0000256" key="4">
    <source>
        <dbReference type="ARBA" id="ARBA00022928"/>
    </source>
</evidence>
<reference evidence="6" key="1">
    <citation type="submission" date="2023-07" db="EMBL/GenBank/DDBJ databases">
        <title>Chromosome-level genome assembly of Artemia franciscana.</title>
        <authorList>
            <person name="Jo E."/>
        </authorList>
    </citation>
    <scope>NUCLEOTIDE SEQUENCE</scope>
    <source>
        <tissue evidence="6">Whole body</tissue>
    </source>
</reference>
<dbReference type="GO" id="GO:0005829">
    <property type="term" value="C:cytosol"/>
    <property type="evidence" value="ECO:0007669"/>
    <property type="project" value="TreeGrafter"/>
</dbReference>
<dbReference type="GO" id="GO:0030154">
    <property type="term" value="P:cell differentiation"/>
    <property type="evidence" value="ECO:0007669"/>
    <property type="project" value="UniProtKB-KW"/>
</dbReference>
<comment type="caution">
    <text evidence="6">The sequence shown here is derived from an EMBL/GenBank/DDBJ whole genome shotgun (WGS) entry which is preliminary data.</text>
</comment>
<name>A0AA88HPQ5_ARTSF</name>
<protein>
    <submittedName>
        <fullName evidence="6">Uncharacterized protein</fullName>
    </submittedName>
</protein>
<dbReference type="EMBL" id="JAVRJZ010000017">
    <property type="protein sequence ID" value="KAK2709546.1"/>
    <property type="molecule type" value="Genomic_DNA"/>
</dbReference>
<sequence>MDKMSLLRVNHSFLLLFSPSTAFSDMDEIAPKTLLNRDRLNSIINTNHFSDIYDSAEEELAKLGYETECLGGGRILHDSVNKTIKVYGYSMKQDDGRYCRAWHLCMSGSSGQTKASVVVQ</sequence>
<dbReference type="GO" id="GO:0007548">
    <property type="term" value="P:sex differentiation"/>
    <property type="evidence" value="ECO:0007669"/>
    <property type="project" value="UniProtKB-KW"/>
</dbReference>
<proteinExistence type="inferred from homology"/>
<keyword evidence="4" id="KW-0726">Sexual differentiation</keyword>
<dbReference type="GO" id="GO:0101006">
    <property type="term" value="F:protein histidine phosphatase activity"/>
    <property type="evidence" value="ECO:0007669"/>
    <property type="project" value="TreeGrafter"/>
</dbReference>
<evidence type="ECO:0000256" key="1">
    <source>
        <dbReference type="ARBA" id="ARBA00002508"/>
    </source>
</evidence>
<dbReference type="Pfam" id="PF05005">
    <property type="entry name" value="Ocnus"/>
    <property type="match status" value="1"/>
</dbReference>
<dbReference type="Proteomes" id="UP001187531">
    <property type="component" value="Unassembled WGS sequence"/>
</dbReference>
<dbReference type="InterPro" id="IPR038596">
    <property type="entry name" value="Janus_sf"/>
</dbReference>
<gene>
    <name evidence="6" type="ORF">QYM36_013272</name>
</gene>
<accession>A0AA88HPQ5</accession>
<evidence type="ECO:0000256" key="5">
    <source>
        <dbReference type="SAM" id="SignalP"/>
    </source>
</evidence>
<keyword evidence="5" id="KW-0732">Signal</keyword>
<keyword evidence="7" id="KW-1185">Reference proteome</keyword>
<organism evidence="6 7">
    <name type="scientific">Artemia franciscana</name>
    <name type="common">Brine shrimp</name>
    <name type="synonym">Artemia sanfranciscana</name>
    <dbReference type="NCBI Taxonomy" id="6661"/>
    <lineage>
        <taxon>Eukaryota</taxon>
        <taxon>Metazoa</taxon>
        <taxon>Ecdysozoa</taxon>
        <taxon>Arthropoda</taxon>
        <taxon>Crustacea</taxon>
        <taxon>Branchiopoda</taxon>
        <taxon>Anostraca</taxon>
        <taxon>Artemiidae</taxon>
        <taxon>Artemia</taxon>
    </lineage>
</organism>
<evidence type="ECO:0000256" key="3">
    <source>
        <dbReference type="ARBA" id="ARBA00022782"/>
    </source>
</evidence>